<proteinExistence type="predicted"/>
<organism evidence="3 4">
    <name type="scientific">Turicibacter faecis</name>
    <dbReference type="NCBI Taxonomy" id="2963365"/>
    <lineage>
        <taxon>Bacteria</taxon>
        <taxon>Bacillati</taxon>
        <taxon>Bacillota</taxon>
        <taxon>Erysipelotrichia</taxon>
        <taxon>Erysipelotrichales</taxon>
        <taxon>Turicibacteraceae</taxon>
        <taxon>Turicibacter</taxon>
    </lineage>
</organism>
<protein>
    <recommendedName>
        <fullName evidence="5">LPXTG cell wall anchor domain-containing protein</fullName>
    </recommendedName>
</protein>
<evidence type="ECO:0008006" key="5">
    <source>
        <dbReference type="Google" id="ProtNLM"/>
    </source>
</evidence>
<gene>
    <name evidence="3" type="ORF">T23_17000</name>
</gene>
<feature type="transmembrane region" description="Helical" evidence="1">
    <location>
        <begin position="199"/>
        <end position="217"/>
    </location>
</feature>
<sequence length="223" mass="23427">MKKLAVSTLAAVMVASSFGVVADASTTDVAKLRDQLVSLGVPANDANQLITYLQSIQLSTVDQATLKSLVDQAYSLIGDRTDLRTLSTDEKNTLMNLASQAASKVGLVLKYDVVNGIDTVTLVTAGGQQILSLTDQDIASVLQNFDGSMISFLQTVLNTTLEVVIGSNVVENGEETNRPSVTPIPDAGLGNTGFEMPTTVMAGAGLVVLAAGLMMFSKREIQE</sequence>
<keyword evidence="1" id="KW-0472">Membrane</keyword>
<accession>A0ABN6ZCZ4</accession>
<reference evidence="3" key="1">
    <citation type="journal article" date="2024" name="Int. J. Syst. Evol. Microbiol.">
        <title>Turicibacter faecis sp. nov., isolated from faeces of heart failure mouse model.</title>
        <authorList>
            <person name="Imamura Y."/>
            <person name="Motooka D."/>
            <person name="Nakajima Y."/>
            <person name="Ito S."/>
            <person name="Kitakaze M."/>
            <person name="Iida T."/>
            <person name="Nakamura S."/>
        </authorList>
    </citation>
    <scope>NUCLEOTIDE SEQUENCE</scope>
    <source>
        <strain evidence="3">TC023</strain>
    </source>
</reference>
<evidence type="ECO:0000313" key="3">
    <source>
        <dbReference type="EMBL" id="BEH91598.1"/>
    </source>
</evidence>
<name>A0ABN6ZCZ4_9FIRM</name>
<keyword evidence="2" id="KW-0732">Signal</keyword>
<keyword evidence="1" id="KW-0812">Transmembrane</keyword>
<dbReference type="EMBL" id="AP028127">
    <property type="protein sequence ID" value="BEH91598.1"/>
    <property type="molecule type" value="Genomic_DNA"/>
</dbReference>
<keyword evidence="4" id="KW-1185">Reference proteome</keyword>
<dbReference type="Proteomes" id="UP001432099">
    <property type="component" value="Chromosome"/>
</dbReference>
<feature type="signal peptide" evidence="2">
    <location>
        <begin position="1"/>
        <end position="22"/>
    </location>
</feature>
<evidence type="ECO:0000256" key="2">
    <source>
        <dbReference type="SAM" id="SignalP"/>
    </source>
</evidence>
<keyword evidence="1" id="KW-1133">Transmembrane helix</keyword>
<feature type="chain" id="PRO_5045665467" description="LPXTG cell wall anchor domain-containing protein" evidence="2">
    <location>
        <begin position="23"/>
        <end position="223"/>
    </location>
</feature>
<dbReference type="RefSeq" id="WP_338617446.1">
    <property type="nucleotide sequence ID" value="NZ_AP028127.1"/>
</dbReference>
<evidence type="ECO:0000256" key="1">
    <source>
        <dbReference type="SAM" id="Phobius"/>
    </source>
</evidence>
<evidence type="ECO:0000313" key="4">
    <source>
        <dbReference type="Proteomes" id="UP001432099"/>
    </source>
</evidence>